<dbReference type="Proteomes" id="UP001627154">
    <property type="component" value="Unassembled WGS sequence"/>
</dbReference>
<evidence type="ECO:0000256" key="1">
    <source>
        <dbReference type="SAM" id="MobiDB-lite"/>
    </source>
</evidence>
<organism evidence="2 3">
    <name type="scientific">Trichogramma kaykai</name>
    <dbReference type="NCBI Taxonomy" id="54128"/>
    <lineage>
        <taxon>Eukaryota</taxon>
        <taxon>Metazoa</taxon>
        <taxon>Ecdysozoa</taxon>
        <taxon>Arthropoda</taxon>
        <taxon>Hexapoda</taxon>
        <taxon>Insecta</taxon>
        <taxon>Pterygota</taxon>
        <taxon>Neoptera</taxon>
        <taxon>Endopterygota</taxon>
        <taxon>Hymenoptera</taxon>
        <taxon>Apocrita</taxon>
        <taxon>Proctotrupomorpha</taxon>
        <taxon>Chalcidoidea</taxon>
        <taxon>Trichogrammatidae</taxon>
        <taxon>Trichogramma</taxon>
    </lineage>
</organism>
<proteinExistence type="predicted"/>
<dbReference type="AlphaFoldDB" id="A0ABD2WTZ3"/>
<sequence length="136" mass="14719">MLYCTNFGIDEKKIRTTAATPNYLWKFVRPCRVCTTTRPRPWPSTFASCAAAASRARARSASINATAVKIAPNNNSSSSSNIDSSSNSSKLDFPVSYVKKFISVVRASVGIDGPIVRALDWPYAASATESFPIMTS</sequence>
<name>A0ABD2WTZ3_9HYME</name>
<gene>
    <name evidence="2" type="ORF">TKK_009750</name>
</gene>
<comment type="caution">
    <text evidence="2">The sequence shown here is derived from an EMBL/GenBank/DDBJ whole genome shotgun (WGS) entry which is preliminary data.</text>
</comment>
<evidence type="ECO:0000313" key="2">
    <source>
        <dbReference type="EMBL" id="KAL3396335.1"/>
    </source>
</evidence>
<protein>
    <submittedName>
        <fullName evidence="2">Uncharacterized protein</fullName>
    </submittedName>
</protein>
<feature type="compositionally biased region" description="Low complexity" evidence="1">
    <location>
        <begin position="73"/>
        <end position="89"/>
    </location>
</feature>
<evidence type="ECO:0000313" key="3">
    <source>
        <dbReference type="Proteomes" id="UP001627154"/>
    </source>
</evidence>
<accession>A0ABD2WTZ3</accession>
<reference evidence="2 3" key="1">
    <citation type="journal article" date="2024" name="bioRxiv">
        <title>A reference genome for Trichogramma kaykai: A tiny desert-dwelling parasitoid wasp with competing sex-ratio distorters.</title>
        <authorList>
            <person name="Culotta J."/>
            <person name="Lindsey A.R."/>
        </authorList>
    </citation>
    <scope>NUCLEOTIDE SEQUENCE [LARGE SCALE GENOMIC DNA]</scope>
    <source>
        <strain evidence="2 3">KSX58</strain>
    </source>
</reference>
<feature type="region of interest" description="Disordered" evidence="1">
    <location>
        <begin position="71"/>
        <end position="90"/>
    </location>
</feature>
<dbReference type="EMBL" id="JBJJXI010000072">
    <property type="protein sequence ID" value="KAL3396335.1"/>
    <property type="molecule type" value="Genomic_DNA"/>
</dbReference>
<keyword evidence="3" id="KW-1185">Reference proteome</keyword>